<keyword evidence="3" id="KW-1185">Reference proteome</keyword>
<feature type="non-terminal residue" evidence="2">
    <location>
        <position position="101"/>
    </location>
</feature>
<reference evidence="2 3" key="1">
    <citation type="journal article" date="2017" name="Int. J. Parasitol.">
        <title>The genome of the protozoan parasite Cystoisospora suis and a reverse vaccinology approach to identify vaccine candidates.</title>
        <authorList>
            <person name="Palmieri N."/>
            <person name="Shrestha A."/>
            <person name="Ruttkowski B."/>
            <person name="Beck T."/>
            <person name="Vogl C."/>
            <person name="Tomley F."/>
            <person name="Blake D.P."/>
            <person name="Joachim A."/>
        </authorList>
    </citation>
    <scope>NUCLEOTIDE SEQUENCE [LARGE SCALE GENOMIC DNA]</scope>
    <source>
        <strain evidence="2 3">Wien I</strain>
    </source>
</reference>
<protein>
    <submittedName>
        <fullName evidence="2">Uncharacterized protein</fullName>
    </submittedName>
</protein>
<organism evidence="2 3">
    <name type="scientific">Cystoisospora suis</name>
    <dbReference type="NCBI Taxonomy" id="483139"/>
    <lineage>
        <taxon>Eukaryota</taxon>
        <taxon>Sar</taxon>
        <taxon>Alveolata</taxon>
        <taxon>Apicomplexa</taxon>
        <taxon>Conoidasida</taxon>
        <taxon>Coccidia</taxon>
        <taxon>Eucoccidiorida</taxon>
        <taxon>Eimeriorina</taxon>
        <taxon>Sarcocystidae</taxon>
        <taxon>Cystoisospora</taxon>
    </lineage>
</organism>
<sequence length="101" mass="10779">PSLSGGGRQLSVSEGGETPHISIGESERQRRGGTNSEDASSVYYTGGGEQHAVTEGLRLQGNEARGTESSSHRYPPHHAGCTPENRTNMIHHYQGGDHETP</sequence>
<evidence type="ECO:0000313" key="2">
    <source>
        <dbReference type="EMBL" id="PHJ14624.1"/>
    </source>
</evidence>
<comment type="caution">
    <text evidence="2">The sequence shown here is derived from an EMBL/GenBank/DDBJ whole genome shotgun (WGS) entry which is preliminary data.</text>
</comment>
<accession>A0A2C6KDW7</accession>
<evidence type="ECO:0000313" key="3">
    <source>
        <dbReference type="Proteomes" id="UP000221165"/>
    </source>
</evidence>
<evidence type="ECO:0000256" key="1">
    <source>
        <dbReference type="SAM" id="MobiDB-lite"/>
    </source>
</evidence>
<dbReference type="Proteomes" id="UP000221165">
    <property type="component" value="Unassembled WGS sequence"/>
</dbReference>
<dbReference type="RefSeq" id="XP_067916360.1">
    <property type="nucleotide sequence ID" value="XM_068071664.1"/>
</dbReference>
<feature type="compositionally biased region" description="Polar residues" evidence="1">
    <location>
        <begin position="32"/>
        <end position="43"/>
    </location>
</feature>
<dbReference type="EMBL" id="MIGC01013759">
    <property type="protein sequence ID" value="PHJ14624.1"/>
    <property type="molecule type" value="Genomic_DNA"/>
</dbReference>
<feature type="non-terminal residue" evidence="2">
    <location>
        <position position="1"/>
    </location>
</feature>
<dbReference type="GeneID" id="94434875"/>
<feature type="region of interest" description="Disordered" evidence="1">
    <location>
        <begin position="1"/>
        <end position="101"/>
    </location>
</feature>
<proteinExistence type="predicted"/>
<name>A0A2C6KDW7_9APIC</name>
<dbReference type="AlphaFoldDB" id="A0A2C6KDW7"/>
<dbReference type="VEuPathDB" id="ToxoDB:CSUI_011566"/>
<gene>
    <name evidence="2" type="ORF">CSUI_011566</name>
</gene>